<dbReference type="GO" id="GO:0005179">
    <property type="term" value="F:hormone activity"/>
    <property type="evidence" value="ECO:0007669"/>
    <property type="project" value="InterPro"/>
</dbReference>
<dbReference type="GO" id="GO:0003085">
    <property type="term" value="P:negative regulation of systemic arterial blood pressure"/>
    <property type="evidence" value="ECO:0007669"/>
    <property type="project" value="TreeGrafter"/>
</dbReference>
<reference evidence="8" key="3">
    <citation type="submission" date="2025-09" db="UniProtKB">
        <authorList>
            <consortium name="Ensembl"/>
        </authorList>
    </citation>
    <scope>IDENTIFICATION</scope>
</reference>
<protein>
    <submittedName>
        <fullName evidence="8">Uncharacterized protein</fullName>
    </submittedName>
</protein>
<evidence type="ECO:0000313" key="8">
    <source>
        <dbReference type="Ensembl" id="ENSPMRP00000024228.1"/>
    </source>
</evidence>
<dbReference type="Proteomes" id="UP000472272">
    <property type="component" value="Chromosome 8"/>
</dbReference>
<dbReference type="GO" id="GO:0007218">
    <property type="term" value="P:neuropeptide signaling pathway"/>
    <property type="evidence" value="ECO:0007669"/>
    <property type="project" value="TreeGrafter"/>
</dbReference>
<keyword evidence="7" id="KW-1015">Disulfide bond</keyword>
<organism evidence="8 9">
    <name type="scientific">Podarcis muralis</name>
    <name type="common">Wall lizard</name>
    <name type="synonym">Lacerta muralis</name>
    <dbReference type="NCBI Taxonomy" id="64176"/>
    <lineage>
        <taxon>Eukaryota</taxon>
        <taxon>Metazoa</taxon>
        <taxon>Chordata</taxon>
        <taxon>Craniata</taxon>
        <taxon>Vertebrata</taxon>
        <taxon>Euteleostomi</taxon>
        <taxon>Lepidosauria</taxon>
        <taxon>Squamata</taxon>
        <taxon>Bifurcata</taxon>
        <taxon>Unidentata</taxon>
        <taxon>Episquamata</taxon>
        <taxon>Laterata</taxon>
        <taxon>Lacertibaenia</taxon>
        <taxon>Lacertidae</taxon>
        <taxon>Podarcis</taxon>
    </lineage>
</organism>
<keyword evidence="4" id="KW-0732">Signal</keyword>
<reference evidence="8 9" key="1">
    <citation type="journal article" date="2019" name="Proc. Natl. Acad. Sci. U.S.A.">
        <title>Regulatory changes in pterin and carotenoid genes underlie balanced color polymorphisms in the wall lizard.</title>
        <authorList>
            <person name="Andrade P."/>
            <person name="Pinho C."/>
            <person name="Perez I de Lanuza G."/>
            <person name="Afonso S."/>
            <person name="Brejcha J."/>
            <person name="Rubin C.J."/>
            <person name="Wallerman O."/>
            <person name="Pereira P."/>
            <person name="Sabatino S.J."/>
            <person name="Bellati A."/>
            <person name="Pellitteri-Rosa D."/>
            <person name="Bosakova Z."/>
            <person name="Bunikis I."/>
            <person name="Carretero M.A."/>
            <person name="Feiner N."/>
            <person name="Marsik P."/>
            <person name="Pauperio F."/>
            <person name="Salvi D."/>
            <person name="Soler L."/>
            <person name="While G.M."/>
            <person name="Uller T."/>
            <person name="Font E."/>
            <person name="Andersson L."/>
            <person name="Carneiro M."/>
        </authorList>
    </citation>
    <scope>NUCLEOTIDE SEQUENCE</scope>
</reference>
<dbReference type="GeneTree" id="ENSGT00960000187988"/>
<dbReference type="GO" id="GO:0005615">
    <property type="term" value="C:extracellular space"/>
    <property type="evidence" value="ECO:0007669"/>
    <property type="project" value="TreeGrafter"/>
</dbReference>
<dbReference type="GO" id="GO:0051427">
    <property type="term" value="F:hormone receptor binding"/>
    <property type="evidence" value="ECO:0007669"/>
    <property type="project" value="TreeGrafter"/>
</dbReference>
<dbReference type="PANTHER" id="PTHR14066">
    <property type="entry name" value="ATRIAL NATRIURETIC FACTOR PRECURSOR"/>
    <property type="match status" value="1"/>
</dbReference>
<dbReference type="GO" id="GO:0097746">
    <property type="term" value="P:blood vessel diameter maintenance"/>
    <property type="evidence" value="ECO:0007669"/>
    <property type="project" value="UniProtKB-KW"/>
</dbReference>
<dbReference type="GO" id="GO:0005737">
    <property type="term" value="C:cytoplasm"/>
    <property type="evidence" value="ECO:0007669"/>
    <property type="project" value="TreeGrafter"/>
</dbReference>
<sequence length="174" mass="20148">MIKNQGTASDRCRKQWLTVALDIRLLKNVRKPEHLLPGFWHLRTKAFENQATTVYPKGVKRKLLFEGWGDLLQRLKEKFPEGELEAPISRSDEAEDGSDMMDLVDAETLSSSQLRLQTSLHPAEVEDHWMKFLASPKRRRYFSGCFGTRLERIGTQTGLGCNVYRARSWRKPRS</sequence>
<dbReference type="InterPro" id="IPR000663">
    <property type="entry name" value="Natr_peptide"/>
</dbReference>
<evidence type="ECO:0000256" key="2">
    <source>
        <dbReference type="ARBA" id="ARBA00022525"/>
    </source>
</evidence>
<dbReference type="GO" id="GO:0007168">
    <property type="term" value="P:receptor guanylyl cyclase signaling pathway"/>
    <property type="evidence" value="ECO:0007669"/>
    <property type="project" value="TreeGrafter"/>
</dbReference>
<evidence type="ECO:0000256" key="3">
    <source>
        <dbReference type="ARBA" id="ARBA00022656"/>
    </source>
</evidence>
<dbReference type="AlphaFoldDB" id="A0A670JHR2"/>
<evidence type="ECO:0000256" key="1">
    <source>
        <dbReference type="ARBA" id="ARBA00004613"/>
    </source>
</evidence>
<proteinExistence type="predicted"/>
<keyword evidence="3" id="KW-0800">Toxin</keyword>
<evidence type="ECO:0000256" key="6">
    <source>
        <dbReference type="ARBA" id="ARBA00022924"/>
    </source>
</evidence>
<dbReference type="GO" id="GO:0006182">
    <property type="term" value="P:cGMP biosynthetic process"/>
    <property type="evidence" value="ECO:0007669"/>
    <property type="project" value="TreeGrafter"/>
</dbReference>
<dbReference type="GO" id="GO:0019934">
    <property type="term" value="P:cGMP-mediated signaling"/>
    <property type="evidence" value="ECO:0007669"/>
    <property type="project" value="TreeGrafter"/>
</dbReference>
<dbReference type="SMART" id="SM00183">
    <property type="entry name" value="NAT_PEP"/>
    <property type="match status" value="1"/>
</dbReference>
<dbReference type="GO" id="GO:0090729">
    <property type="term" value="F:toxin activity"/>
    <property type="evidence" value="ECO:0007669"/>
    <property type="project" value="UniProtKB-KW"/>
</dbReference>
<evidence type="ECO:0000256" key="4">
    <source>
        <dbReference type="ARBA" id="ARBA00022729"/>
    </source>
</evidence>
<keyword evidence="5" id="KW-0838">Vasoactive</keyword>
<dbReference type="Pfam" id="PF00212">
    <property type="entry name" value="ANP"/>
    <property type="match status" value="1"/>
</dbReference>
<name>A0A670JHR2_PODMU</name>
<dbReference type="PANTHER" id="PTHR14066:SF10">
    <property type="entry name" value="NATRIURETIC PEPTIDES B"/>
    <property type="match status" value="1"/>
</dbReference>
<keyword evidence="9" id="KW-1185">Reference proteome</keyword>
<dbReference type="Ensembl" id="ENSPMRT00000025694.1">
    <property type="protein sequence ID" value="ENSPMRP00000024228.1"/>
    <property type="gene ID" value="ENSPMRG00000015659.1"/>
</dbReference>
<evidence type="ECO:0000313" key="9">
    <source>
        <dbReference type="Proteomes" id="UP000472272"/>
    </source>
</evidence>
<evidence type="ECO:0000256" key="7">
    <source>
        <dbReference type="ARBA" id="ARBA00023157"/>
    </source>
</evidence>
<reference evidence="8" key="2">
    <citation type="submission" date="2025-08" db="UniProtKB">
        <authorList>
            <consortium name="Ensembl"/>
        </authorList>
    </citation>
    <scope>IDENTIFICATION</scope>
</reference>
<keyword evidence="2" id="KW-0964">Secreted</keyword>
<accession>A0A670JHR2</accession>
<dbReference type="InterPro" id="IPR050787">
    <property type="entry name" value="Natriuretic_peptide"/>
</dbReference>
<keyword evidence="6" id="KW-0382">Hypotensive agent</keyword>
<comment type="subcellular location">
    <subcellularLocation>
        <location evidence="1">Secreted</location>
    </subcellularLocation>
</comment>
<evidence type="ECO:0000256" key="5">
    <source>
        <dbReference type="ARBA" id="ARBA00022858"/>
    </source>
</evidence>